<reference evidence="3" key="2">
    <citation type="submission" date="2013-12" db="EMBL/GenBank/DDBJ databases">
        <title>Evolution of pathogenesis and genome organization in the Tremellales.</title>
        <authorList>
            <person name="Cuomo C."/>
            <person name="Litvintseva A."/>
            <person name="Heitman J."/>
            <person name="Chen Y."/>
            <person name="Sun S."/>
            <person name="Springer D."/>
            <person name="Dromer F."/>
            <person name="Young S."/>
            <person name="Zeng Q."/>
            <person name="Chapman S."/>
            <person name="Gujja S."/>
            <person name="Saif S."/>
            <person name="Birren B."/>
        </authorList>
    </citation>
    <scope>NUCLEOTIDE SEQUENCE [LARGE SCALE GENOMIC DNA]</scope>
    <source>
        <strain evidence="3">BCC8398</strain>
    </source>
</reference>
<dbReference type="PANTHER" id="PTHR38052">
    <property type="entry name" value="EXPRESSED PROTEIN"/>
    <property type="match status" value="1"/>
</dbReference>
<dbReference type="InterPro" id="IPR011008">
    <property type="entry name" value="Dimeric_a/b-barrel"/>
</dbReference>
<keyword evidence="3" id="KW-1185">Reference proteome</keyword>
<dbReference type="Pfam" id="PF03992">
    <property type="entry name" value="ABM"/>
    <property type="match status" value="1"/>
</dbReference>
<dbReference type="Proteomes" id="UP000092666">
    <property type="component" value="Unassembled WGS sequence"/>
</dbReference>
<dbReference type="SUPFAM" id="SSF54909">
    <property type="entry name" value="Dimeric alpha+beta barrel"/>
    <property type="match status" value="1"/>
</dbReference>
<name>A0A1B9H4I0_9TREE</name>
<evidence type="ECO:0000259" key="1">
    <source>
        <dbReference type="Pfam" id="PF03992"/>
    </source>
</evidence>
<accession>A0A1B9H4I0</accession>
<dbReference type="AlphaFoldDB" id="A0A1B9H4I0"/>
<proteinExistence type="predicted"/>
<dbReference type="STRING" id="1296120.A0A1B9H4I0"/>
<organism evidence="2 3">
    <name type="scientific">Kwoniella heveanensis BCC8398</name>
    <dbReference type="NCBI Taxonomy" id="1296120"/>
    <lineage>
        <taxon>Eukaryota</taxon>
        <taxon>Fungi</taxon>
        <taxon>Dikarya</taxon>
        <taxon>Basidiomycota</taxon>
        <taxon>Agaricomycotina</taxon>
        <taxon>Tremellomycetes</taxon>
        <taxon>Tremellales</taxon>
        <taxon>Cryptococcaceae</taxon>
        <taxon>Kwoniella</taxon>
    </lineage>
</organism>
<reference evidence="2 3" key="1">
    <citation type="submission" date="2013-07" db="EMBL/GenBank/DDBJ databases">
        <title>The Genome Sequence of Cryptococcus heveanensis BCC8398.</title>
        <authorList>
            <consortium name="The Broad Institute Genome Sequencing Platform"/>
            <person name="Cuomo C."/>
            <person name="Litvintseva A."/>
            <person name="Chen Y."/>
            <person name="Heitman J."/>
            <person name="Sun S."/>
            <person name="Springer D."/>
            <person name="Dromer F."/>
            <person name="Young S.K."/>
            <person name="Zeng Q."/>
            <person name="Gargeya S."/>
            <person name="Fitzgerald M."/>
            <person name="Abouelleil A."/>
            <person name="Alvarado L."/>
            <person name="Berlin A.M."/>
            <person name="Chapman S.B."/>
            <person name="Dewar J."/>
            <person name="Goldberg J."/>
            <person name="Griggs A."/>
            <person name="Gujja S."/>
            <person name="Hansen M."/>
            <person name="Howarth C."/>
            <person name="Imamovic A."/>
            <person name="Larimer J."/>
            <person name="McCowan C."/>
            <person name="Murphy C."/>
            <person name="Pearson M."/>
            <person name="Priest M."/>
            <person name="Roberts A."/>
            <person name="Saif S."/>
            <person name="Shea T."/>
            <person name="Sykes S."/>
            <person name="Wortman J."/>
            <person name="Nusbaum C."/>
            <person name="Birren B."/>
        </authorList>
    </citation>
    <scope>NUCLEOTIDE SEQUENCE [LARGE SCALE GENOMIC DNA]</scope>
    <source>
        <strain evidence="2 3">BCC8398</strain>
    </source>
</reference>
<protein>
    <recommendedName>
        <fullName evidence="1">ABM domain-containing protein</fullName>
    </recommendedName>
</protein>
<dbReference type="EMBL" id="KI669492">
    <property type="protein sequence ID" value="OCF38176.1"/>
    <property type="molecule type" value="Genomic_DNA"/>
</dbReference>
<dbReference type="PANTHER" id="PTHR38052:SF1">
    <property type="entry name" value="ABM DOMAIN-CONTAINING PROTEIN"/>
    <property type="match status" value="1"/>
</dbReference>
<evidence type="ECO:0000313" key="2">
    <source>
        <dbReference type="EMBL" id="OCF38176.1"/>
    </source>
</evidence>
<feature type="domain" description="ABM" evidence="1">
    <location>
        <begin position="27"/>
        <end position="92"/>
    </location>
</feature>
<evidence type="ECO:0000313" key="3">
    <source>
        <dbReference type="Proteomes" id="UP000092666"/>
    </source>
</evidence>
<sequence>MVFTLVVRLESKPNEMKANGAIDRTRQQDKVQEVKAALAEAAAIYVNDKETLNWHVMQDTTDETKFIIVERYERPESTQIHTANPHYKVFGEKVGPLLTQPYEVTRLNEF</sequence>
<dbReference type="OrthoDB" id="194076at2759"/>
<dbReference type="InterPro" id="IPR007138">
    <property type="entry name" value="ABM_dom"/>
</dbReference>
<dbReference type="Gene3D" id="3.30.70.100">
    <property type="match status" value="1"/>
</dbReference>
<gene>
    <name evidence="2" type="ORF">I316_00400</name>
</gene>